<accession>A0ABN9A333</accession>
<evidence type="ECO:0000313" key="2">
    <source>
        <dbReference type="Proteomes" id="UP001176941"/>
    </source>
</evidence>
<keyword evidence="2" id="KW-1185">Reference proteome</keyword>
<organism evidence="1 2">
    <name type="scientific">Rangifer tarandus platyrhynchus</name>
    <name type="common">Svalbard reindeer</name>
    <dbReference type="NCBI Taxonomy" id="3082113"/>
    <lineage>
        <taxon>Eukaryota</taxon>
        <taxon>Metazoa</taxon>
        <taxon>Chordata</taxon>
        <taxon>Craniata</taxon>
        <taxon>Vertebrata</taxon>
        <taxon>Euteleostomi</taxon>
        <taxon>Mammalia</taxon>
        <taxon>Eutheria</taxon>
        <taxon>Laurasiatheria</taxon>
        <taxon>Artiodactyla</taxon>
        <taxon>Ruminantia</taxon>
        <taxon>Pecora</taxon>
        <taxon>Cervidae</taxon>
        <taxon>Odocoileinae</taxon>
        <taxon>Rangifer</taxon>
    </lineage>
</organism>
<reference evidence="1" key="1">
    <citation type="submission" date="2023-04" db="EMBL/GenBank/DDBJ databases">
        <authorList>
            <consortium name="ELIXIR-Norway"/>
        </authorList>
    </citation>
    <scope>NUCLEOTIDE SEQUENCE [LARGE SCALE GENOMIC DNA]</scope>
</reference>
<protein>
    <submittedName>
        <fullName evidence="1">Uncharacterized protein</fullName>
    </submittedName>
</protein>
<evidence type="ECO:0000313" key="1">
    <source>
        <dbReference type="EMBL" id="CAI9179367.1"/>
    </source>
</evidence>
<dbReference type="Proteomes" id="UP001176941">
    <property type="component" value="Chromosome 9"/>
</dbReference>
<gene>
    <name evidence="1" type="ORF">MRATA1EN1_LOCUS28329</name>
</gene>
<proteinExistence type="predicted"/>
<name>A0ABN9A333_RANTA</name>
<dbReference type="EMBL" id="OX459945">
    <property type="protein sequence ID" value="CAI9179367.1"/>
    <property type="molecule type" value="Genomic_DNA"/>
</dbReference>
<sequence length="100" mass="11276">MVNIGILFVFLIFRKSFQFFTIEYVSCGLVRYAVIMLGCISSIPNLRVFIMNVKATQSCPTLCDPVNCSPPGSSVHGILQARKLRWIAISFSRESSRNRN</sequence>